<sequence length="163" mass="18954">MNSTNNNYNNESHSSPIKNVIPFKSNLSAIDETHLIKEGVYEATLNTWETTISFGLPRLILYFTITECGEHFGKTFRKFYYVKKLNGKPKIKGKFIAKCSGSFLKHWYKVFPKIKRLRTDRVPMQNLNGIVIKVKVRTVKKDFEGDKLPEQMQYSVVDELLEN</sequence>
<accession>A0ABV7J9N1</accession>
<organism evidence="1 2">
    <name type="scientific">Marinicella sediminis</name>
    <dbReference type="NCBI Taxonomy" id="1792834"/>
    <lineage>
        <taxon>Bacteria</taxon>
        <taxon>Pseudomonadati</taxon>
        <taxon>Pseudomonadota</taxon>
        <taxon>Gammaproteobacteria</taxon>
        <taxon>Lysobacterales</taxon>
        <taxon>Marinicellaceae</taxon>
        <taxon>Marinicella</taxon>
    </lineage>
</organism>
<dbReference type="RefSeq" id="WP_077410558.1">
    <property type="nucleotide sequence ID" value="NZ_JBHRTS010000002.1"/>
</dbReference>
<dbReference type="Proteomes" id="UP001595533">
    <property type="component" value="Unassembled WGS sequence"/>
</dbReference>
<gene>
    <name evidence="1" type="ORF">ACFODZ_05020</name>
</gene>
<protein>
    <submittedName>
        <fullName evidence="1">Uncharacterized protein</fullName>
    </submittedName>
</protein>
<evidence type="ECO:0000313" key="1">
    <source>
        <dbReference type="EMBL" id="MFC3193604.1"/>
    </source>
</evidence>
<reference evidence="2" key="1">
    <citation type="journal article" date="2019" name="Int. J. Syst. Evol. Microbiol.">
        <title>The Global Catalogue of Microorganisms (GCM) 10K type strain sequencing project: providing services to taxonomists for standard genome sequencing and annotation.</title>
        <authorList>
            <consortium name="The Broad Institute Genomics Platform"/>
            <consortium name="The Broad Institute Genome Sequencing Center for Infectious Disease"/>
            <person name="Wu L."/>
            <person name="Ma J."/>
        </authorList>
    </citation>
    <scope>NUCLEOTIDE SEQUENCE [LARGE SCALE GENOMIC DNA]</scope>
    <source>
        <strain evidence="2">KCTC 42953</strain>
    </source>
</reference>
<evidence type="ECO:0000313" key="2">
    <source>
        <dbReference type="Proteomes" id="UP001595533"/>
    </source>
</evidence>
<name>A0ABV7J9N1_9GAMM</name>
<dbReference type="EMBL" id="JBHRTS010000002">
    <property type="protein sequence ID" value="MFC3193604.1"/>
    <property type="molecule type" value="Genomic_DNA"/>
</dbReference>
<comment type="caution">
    <text evidence="1">The sequence shown here is derived from an EMBL/GenBank/DDBJ whole genome shotgun (WGS) entry which is preliminary data.</text>
</comment>
<keyword evidence="2" id="KW-1185">Reference proteome</keyword>
<proteinExistence type="predicted"/>